<dbReference type="Gene3D" id="2.10.260.10">
    <property type="match status" value="1"/>
</dbReference>
<gene>
    <name evidence="2" type="ORF">E6H00_14160</name>
</gene>
<comment type="caution">
    <text evidence="2">The sequence shown here is derived from an EMBL/GenBank/DDBJ whole genome shotgun (WGS) entry which is preliminary data.</text>
</comment>
<dbReference type="Proteomes" id="UP000318509">
    <property type="component" value="Unassembled WGS sequence"/>
</dbReference>
<dbReference type="GO" id="GO:0003677">
    <property type="term" value="F:DNA binding"/>
    <property type="evidence" value="ECO:0007669"/>
    <property type="project" value="UniProtKB-KW"/>
</dbReference>
<evidence type="ECO:0000313" key="3">
    <source>
        <dbReference type="Proteomes" id="UP000318509"/>
    </source>
</evidence>
<evidence type="ECO:0000313" key="2">
    <source>
        <dbReference type="EMBL" id="TMI87906.1"/>
    </source>
</evidence>
<proteinExistence type="predicted"/>
<organism evidence="2 3">
    <name type="scientific">Candidatus Segetimicrobium genomatis</name>
    <dbReference type="NCBI Taxonomy" id="2569760"/>
    <lineage>
        <taxon>Bacteria</taxon>
        <taxon>Bacillati</taxon>
        <taxon>Candidatus Sysuimicrobiota</taxon>
        <taxon>Candidatus Sysuimicrobiia</taxon>
        <taxon>Candidatus Sysuimicrobiales</taxon>
        <taxon>Candidatus Segetimicrobiaceae</taxon>
        <taxon>Candidatus Segetimicrobium</taxon>
    </lineage>
</organism>
<sequence>MKVVNATKARVVRIGNSRGIRIPKVLLEQLEIGEEVEMSVHRDGLTIRSARRPRKGWADAFRQMAVHGDDRLLDQPALTNWQAKEWEW</sequence>
<reference evidence="2 3" key="1">
    <citation type="journal article" date="2019" name="Nat. Microbiol.">
        <title>Mediterranean grassland soil C-N compound turnover is dependent on rainfall and depth, and is mediated by genomically divergent microorganisms.</title>
        <authorList>
            <person name="Diamond S."/>
            <person name="Andeer P.F."/>
            <person name="Li Z."/>
            <person name="Crits-Christoph A."/>
            <person name="Burstein D."/>
            <person name="Anantharaman K."/>
            <person name="Lane K.R."/>
            <person name="Thomas B.C."/>
            <person name="Pan C."/>
            <person name="Northen T.R."/>
            <person name="Banfield J.F."/>
        </authorList>
    </citation>
    <scope>NUCLEOTIDE SEQUENCE [LARGE SCALE GENOMIC DNA]</scope>
    <source>
        <strain evidence="2">NP_3</strain>
    </source>
</reference>
<dbReference type="SMART" id="SM00966">
    <property type="entry name" value="SpoVT_AbrB"/>
    <property type="match status" value="1"/>
</dbReference>
<dbReference type="EMBL" id="VBAK01000149">
    <property type="protein sequence ID" value="TMI87906.1"/>
    <property type="molecule type" value="Genomic_DNA"/>
</dbReference>
<keyword evidence="2" id="KW-0238">DNA-binding</keyword>
<dbReference type="AlphaFoldDB" id="A0A537JXI2"/>
<protein>
    <submittedName>
        <fullName evidence="2">AbrB/MazE/SpoVT family DNA-binding domain-containing protein</fullName>
    </submittedName>
</protein>
<name>A0A537JXI2_9BACT</name>
<dbReference type="Pfam" id="PF04014">
    <property type="entry name" value="MazE_antitoxin"/>
    <property type="match status" value="1"/>
</dbReference>
<evidence type="ECO:0000259" key="1">
    <source>
        <dbReference type="SMART" id="SM00966"/>
    </source>
</evidence>
<dbReference type="InterPro" id="IPR037914">
    <property type="entry name" value="SpoVT-AbrB_sf"/>
</dbReference>
<dbReference type="SUPFAM" id="SSF89447">
    <property type="entry name" value="AbrB/MazE/MraZ-like"/>
    <property type="match status" value="1"/>
</dbReference>
<feature type="domain" description="SpoVT-AbrB" evidence="1">
    <location>
        <begin position="12"/>
        <end position="55"/>
    </location>
</feature>
<accession>A0A537JXI2</accession>
<dbReference type="InterPro" id="IPR007159">
    <property type="entry name" value="SpoVT-AbrB_dom"/>
</dbReference>